<dbReference type="Proteomes" id="UP000502899">
    <property type="component" value="Chromosome"/>
</dbReference>
<sequence>MNRAQRRKAGIKKKTATYNFTQEQLRAAISEGMEEYKDKIREEVTNQALRVIAYVPLLVLHDKWGFGKKRLEKFLFEFAEQIDCLEKDYVGFEDMISVIKDETDLDVSEYIKF</sequence>
<reference evidence="1 3" key="1">
    <citation type="submission" date="2020-05" db="EMBL/GenBank/DDBJ databases">
        <title>FDA dAtabase for Regulatory Grade micrObial Sequences (FDA-ARGOS): Supporting development and validation of Infectious Disease Dx tests.</title>
        <authorList>
            <person name="Pederson C."/>
            <person name="Tallon L."/>
            <person name="Sadzewicz L."/>
            <person name="Zhao X."/>
            <person name="Vavikolanu K."/>
            <person name="Mehta A."/>
            <person name="Aluvathingal J."/>
            <person name="Nadendla S."/>
            <person name="Myers T."/>
            <person name="Yan Y."/>
            <person name="Sichtig H."/>
        </authorList>
    </citation>
    <scope>NUCLEOTIDE SEQUENCE [LARGE SCALE GENOMIC DNA]</scope>
    <source>
        <strain evidence="1 3">FDAARGOS_764</strain>
    </source>
</reference>
<proteinExistence type="predicted"/>
<dbReference type="EMBL" id="CP054000">
    <property type="protein sequence ID" value="QKH79720.1"/>
    <property type="molecule type" value="Genomic_DNA"/>
</dbReference>
<evidence type="ECO:0000313" key="2">
    <source>
        <dbReference type="EMBL" id="QKH79764.1"/>
    </source>
</evidence>
<dbReference type="RefSeq" id="WP_002841561.1">
    <property type="nucleotide sequence ID" value="NZ_CP054000.1"/>
</dbReference>
<evidence type="ECO:0000313" key="1">
    <source>
        <dbReference type="EMBL" id="QKH79720.1"/>
    </source>
</evidence>
<name>A0A7D4JM72_FINMA</name>
<dbReference type="AlphaFoldDB" id="A0A7D4JM72"/>
<organism evidence="1 3">
    <name type="scientific">Finegoldia magna</name>
    <name type="common">Peptostreptococcus magnus</name>
    <dbReference type="NCBI Taxonomy" id="1260"/>
    <lineage>
        <taxon>Bacteria</taxon>
        <taxon>Bacillati</taxon>
        <taxon>Bacillota</taxon>
        <taxon>Tissierellia</taxon>
        <taxon>Tissierellales</taxon>
        <taxon>Peptoniphilaceae</taxon>
        <taxon>Finegoldia</taxon>
    </lineage>
</organism>
<dbReference type="EMBL" id="CP054000">
    <property type="protein sequence ID" value="QKH79764.1"/>
    <property type="molecule type" value="Genomic_DNA"/>
</dbReference>
<protein>
    <submittedName>
        <fullName evidence="1">Uncharacterized protein</fullName>
    </submittedName>
</protein>
<evidence type="ECO:0000313" key="3">
    <source>
        <dbReference type="Proteomes" id="UP000502899"/>
    </source>
</evidence>
<gene>
    <name evidence="1" type="ORF">FOC70_04890</name>
    <name evidence="2" type="ORF">FOC70_05150</name>
</gene>
<accession>A0A7D4JM72</accession>